<dbReference type="Proteomes" id="UP000095282">
    <property type="component" value="Unplaced"/>
</dbReference>
<dbReference type="SMART" id="SM00256">
    <property type="entry name" value="FBOX"/>
    <property type="match status" value="1"/>
</dbReference>
<dbReference type="PANTHER" id="PTHR20872">
    <property type="match status" value="1"/>
</dbReference>
<dbReference type="Pfam" id="PF12937">
    <property type="entry name" value="F-box-like"/>
    <property type="match status" value="1"/>
</dbReference>
<keyword evidence="2" id="KW-1185">Reference proteome</keyword>
<protein>
    <submittedName>
        <fullName evidence="3">F-box domain-containing protein</fullName>
    </submittedName>
</protein>
<name>A0A1I7TNF3_9PELO</name>
<dbReference type="Gene3D" id="3.80.10.10">
    <property type="entry name" value="Ribonuclease Inhibitor"/>
    <property type="match status" value="1"/>
</dbReference>
<dbReference type="eggNOG" id="KOG1947">
    <property type="taxonomic scope" value="Eukaryota"/>
</dbReference>
<evidence type="ECO:0000313" key="3">
    <source>
        <dbReference type="WBParaSite" id="Csp11.Scaffold629.g10173.t1"/>
    </source>
</evidence>
<dbReference type="PANTHER" id="PTHR20872:SF1">
    <property type="entry name" value="F-BOX DOMAIN-CONTAINING PROTEIN"/>
    <property type="match status" value="1"/>
</dbReference>
<dbReference type="InterPro" id="IPR036047">
    <property type="entry name" value="F-box-like_dom_sf"/>
</dbReference>
<organism evidence="2 3">
    <name type="scientific">Caenorhabditis tropicalis</name>
    <dbReference type="NCBI Taxonomy" id="1561998"/>
    <lineage>
        <taxon>Eukaryota</taxon>
        <taxon>Metazoa</taxon>
        <taxon>Ecdysozoa</taxon>
        <taxon>Nematoda</taxon>
        <taxon>Chromadorea</taxon>
        <taxon>Rhabditida</taxon>
        <taxon>Rhabditina</taxon>
        <taxon>Rhabditomorpha</taxon>
        <taxon>Rhabditoidea</taxon>
        <taxon>Rhabditidae</taxon>
        <taxon>Peloderinae</taxon>
        <taxon>Caenorhabditis</taxon>
    </lineage>
</organism>
<evidence type="ECO:0000259" key="1">
    <source>
        <dbReference type="PROSITE" id="PS50181"/>
    </source>
</evidence>
<sequence>MEGPSKFSATLPDEVIEDIFDRLPAKNKGRCSQVCRQWNRGFHSKHSWRTFTFKDGVFVRCKFTQHSGWQYHIDHWRLKNLITNTTHSWRTLNIEPVTNIFNLYEFFRVLANYAEHYEKFSNSFRPMGNIRNFNFKWHLHVDENETGGFIENKDVGTGGQILGSLSKVLKYLHGLQSLTLEDLQLTHDEADEFIMTLLEKYQEKLTCLSLLNLTLHPKPFIQVGCFLKLRKLAVSPQMLCADTLSVIACLEHLETFSIVQDEKSSQSTDISRNAWNLFTHQNMGRTRVWLILRGKPKESLIIQPGAPVYGIRMEDSAGQLTTELAEQIANFYQDTLRHFVQCGLERMKRGKKMEDRVDSALVEIVSRCTLLERVACRERMSYGTAIILSVYAARNGFKLWIRRNALLKRICWCRTDMETHAIFFNWLRSQCQSEELAIGTVQENTNHLSVLDDKTYKALRI</sequence>
<dbReference type="STRING" id="1561998.A0A1I7TNF3"/>
<feature type="domain" description="F-box" evidence="1">
    <location>
        <begin position="5"/>
        <end position="51"/>
    </location>
</feature>
<evidence type="ECO:0000313" key="2">
    <source>
        <dbReference type="Proteomes" id="UP000095282"/>
    </source>
</evidence>
<dbReference type="WBParaSite" id="Csp11.Scaffold629.g10173.t1">
    <property type="protein sequence ID" value="Csp11.Scaffold629.g10173.t1"/>
    <property type="gene ID" value="Csp11.Scaffold629.g10173"/>
</dbReference>
<dbReference type="PROSITE" id="PS50181">
    <property type="entry name" value="FBOX"/>
    <property type="match status" value="1"/>
</dbReference>
<reference evidence="3" key="1">
    <citation type="submission" date="2016-11" db="UniProtKB">
        <authorList>
            <consortium name="WormBaseParasite"/>
        </authorList>
    </citation>
    <scope>IDENTIFICATION</scope>
</reference>
<proteinExistence type="predicted"/>
<dbReference type="InterPro" id="IPR032675">
    <property type="entry name" value="LRR_dom_sf"/>
</dbReference>
<accession>A0A1I7TNF3</accession>
<dbReference type="SUPFAM" id="SSF81383">
    <property type="entry name" value="F-box domain"/>
    <property type="match status" value="1"/>
</dbReference>
<dbReference type="Gene3D" id="1.20.1280.50">
    <property type="match status" value="1"/>
</dbReference>
<dbReference type="InterPro" id="IPR001810">
    <property type="entry name" value="F-box_dom"/>
</dbReference>
<dbReference type="AlphaFoldDB" id="A0A1I7TNF3"/>